<feature type="region of interest" description="Disordered" evidence="1">
    <location>
        <begin position="149"/>
        <end position="170"/>
    </location>
</feature>
<feature type="region of interest" description="Disordered" evidence="1">
    <location>
        <begin position="47"/>
        <end position="98"/>
    </location>
</feature>
<protein>
    <submittedName>
        <fullName evidence="2">Uncharacterized protein</fullName>
    </submittedName>
</protein>
<sequence>MRAMDLARALDEEMYGYSGSYHTRFPVGDGGGNTRARPIMGLATTGETRGYERGRPSPIAAKPIRQERQGSGPAYRGPYVPPIENPRPNTGDTLGKRGEMKEGRILSQQEFLKRKKGLCFRFGEAYTPLHKCAYKLMQVALLDSELEENYEQEELLGEEEDTDTEEDIKEYGTLELPLFSVGE</sequence>
<feature type="compositionally biased region" description="Acidic residues" evidence="1">
    <location>
        <begin position="149"/>
        <end position="168"/>
    </location>
</feature>
<name>A0A2Z7C446_9LAMI</name>
<dbReference type="EMBL" id="KV001294">
    <property type="protein sequence ID" value="KZV39220.1"/>
    <property type="molecule type" value="Genomic_DNA"/>
</dbReference>
<evidence type="ECO:0000313" key="2">
    <source>
        <dbReference type="EMBL" id="KZV39220.1"/>
    </source>
</evidence>
<organism evidence="2 3">
    <name type="scientific">Dorcoceras hygrometricum</name>
    <dbReference type="NCBI Taxonomy" id="472368"/>
    <lineage>
        <taxon>Eukaryota</taxon>
        <taxon>Viridiplantae</taxon>
        <taxon>Streptophyta</taxon>
        <taxon>Embryophyta</taxon>
        <taxon>Tracheophyta</taxon>
        <taxon>Spermatophyta</taxon>
        <taxon>Magnoliopsida</taxon>
        <taxon>eudicotyledons</taxon>
        <taxon>Gunneridae</taxon>
        <taxon>Pentapetalae</taxon>
        <taxon>asterids</taxon>
        <taxon>lamiids</taxon>
        <taxon>Lamiales</taxon>
        <taxon>Gesneriaceae</taxon>
        <taxon>Didymocarpoideae</taxon>
        <taxon>Trichosporeae</taxon>
        <taxon>Loxocarpinae</taxon>
        <taxon>Dorcoceras</taxon>
    </lineage>
</organism>
<evidence type="ECO:0000256" key="1">
    <source>
        <dbReference type="SAM" id="MobiDB-lite"/>
    </source>
</evidence>
<evidence type="ECO:0000313" key="3">
    <source>
        <dbReference type="Proteomes" id="UP000250235"/>
    </source>
</evidence>
<proteinExistence type="predicted"/>
<reference evidence="2 3" key="1">
    <citation type="journal article" date="2015" name="Proc. Natl. Acad. Sci. U.S.A.">
        <title>The resurrection genome of Boea hygrometrica: A blueprint for survival of dehydration.</title>
        <authorList>
            <person name="Xiao L."/>
            <person name="Yang G."/>
            <person name="Zhang L."/>
            <person name="Yang X."/>
            <person name="Zhao S."/>
            <person name="Ji Z."/>
            <person name="Zhou Q."/>
            <person name="Hu M."/>
            <person name="Wang Y."/>
            <person name="Chen M."/>
            <person name="Xu Y."/>
            <person name="Jin H."/>
            <person name="Xiao X."/>
            <person name="Hu G."/>
            <person name="Bao F."/>
            <person name="Hu Y."/>
            <person name="Wan P."/>
            <person name="Li L."/>
            <person name="Deng X."/>
            <person name="Kuang T."/>
            <person name="Xiang C."/>
            <person name="Zhu J.K."/>
            <person name="Oliver M.J."/>
            <person name="He Y."/>
        </authorList>
    </citation>
    <scope>NUCLEOTIDE SEQUENCE [LARGE SCALE GENOMIC DNA]</scope>
    <source>
        <strain evidence="3">cv. XS01</strain>
    </source>
</reference>
<dbReference type="AlphaFoldDB" id="A0A2Z7C446"/>
<gene>
    <name evidence="2" type="ORF">F511_29980</name>
</gene>
<dbReference type="Proteomes" id="UP000250235">
    <property type="component" value="Unassembled WGS sequence"/>
</dbReference>
<keyword evidence="3" id="KW-1185">Reference proteome</keyword>
<accession>A0A2Z7C446</accession>